<name>A0A0C2VCZ3_9BACL</name>
<keyword evidence="1" id="KW-0285">Flavoprotein</keyword>
<evidence type="ECO:0000256" key="1">
    <source>
        <dbReference type="ARBA" id="ARBA00022630"/>
    </source>
</evidence>
<gene>
    <name evidence="4" type="ORF">KR50_25190</name>
</gene>
<dbReference type="GO" id="GO:0016491">
    <property type="term" value="F:oxidoreductase activity"/>
    <property type="evidence" value="ECO:0007669"/>
    <property type="project" value="InterPro"/>
</dbReference>
<evidence type="ECO:0000313" key="5">
    <source>
        <dbReference type="Proteomes" id="UP000031972"/>
    </source>
</evidence>
<comment type="caution">
    <text evidence="4">The sequence shown here is derived from an EMBL/GenBank/DDBJ whole genome shotgun (WGS) entry which is preliminary data.</text>
</comment>
<dbReference type="PANTHER" id="PTHR43278:SF4">
    <property type="entry name" value="NAD(P)H-DEPENDENT FMN-CONTAINING OXIDOREDUCTASE YWQN-RELATED"/>
    <property type="match status" value="1"/>
</dbReference>
<dbReference type="OrthoDB" id="9805976at2"/>
<evidence type="ECO:0000256" key="2">
    <source>
        <dbReference type="ARBA" id="ARBA00022643"/>
    </source>
</evidence>
<evidence type="ECO:0000259" key="3">
    <source>
        <dbReference type="Pfam" id="PF03358"/>
    </source>
</evidence>
<dbReference type="Proteomes" id="UP000031972">
    <property type="component" value="Unassembled WGS sequence"/>
</dbReference>
<dbReference type="PATRIC" id="fig|220754.4.peg.2534"/>
<reference evidence="4 5" key="1">
    <citation type="submission" date="2015-01" db="EMBL/GenBank/DDBJ databases">
        <title>Jeotgalibacillus campisalis genome sequencing.</title>
        <authorList>
            <person name="Goh K.M."/>
            <person name="Chan K.-G."/>
            <person name="Yaakop A.S."/>
            <person name="Ee R."/>
            <person name="Gan H.M."/>
            <person name="Chan C.S."/>
        </authorList>
    </citation>
    <scope>NUCLEOTIDE SEQUENCE [LARGE SCALE GENOMIC DNA]</scope>
    <source>
        <strain evidence="4 5">SF-57</strain>
    </source>
</reference>
<dbReference type="InterPro" id="IPR005025">
    <property type="entry name" value="FMN_Rdtase-like_dom"/>
</dbReference>
<accession>A0A0C2VCZ3</accession>
<dbReference type="RefSeq" id="WP_041058871.1">
    <property type="nucleotide sequence ID" value="NZ_JXRR01000016.1"/>
</dbReference>
<organism evidence="4 5">
    <name type="scientific">Jeotgalibacillus campisalis</name>
    <dbReference type="NCBI Taxonomy" id="220754"/>
    <lineage>
        <taxon>Bacteria</taxon>
        <taxon>Bacillati</taxon>
        <taxon>Bacillota</taxon>
        <taxon>Bacilli</taxon>
        <taxon>Bacillales</taxon>
        <taxon>Caryophanaceae</taxon>
        <taxon>Jeotgalibacillus</taxon>
    </lineage>
</organism>
<evidence type="ECO:0000313" key="4">
    <source>
        <dbReference type="EMBL" id="KIL46822.1"/>
    </source>
</evidence>
<feature type="domain" description="NADPH-dependent FMN reductase-like" evidence="3">
    <location>
        <begin position="1"/>
        <end position="125"/>
    </location>
</feature>
<dbReference type="Gene3D" id="3.40.50.360">
    <property type="match status" value="1"/>
</dbReference>
<dbReference type="Pfam" id="PF03358">
    <property type="entry name" value="FMN_red"/>
    <property type="match status" value="1"/>
</dbReference>
<dbReference type="PANTHER" id="PTHR43278">
    <property type="entry name" value="NAD(P)H-DEPENDENT FMN-CONTAINING OXIDOREDUCTASE YWQN-RELATED"/>
    <property type="match status" value="1"/>
</dbReference>
<dbReference type="InterPro" id="IPR051796">
    <property type="entry name" value="ISF_SsuE-like"/>
</dbReference>
<sequence length="177" mass="20500">MSLLIISGSSRDNGNTEILAKEAAKYFDGDVDWIYLRKQTIHQITDQRHTENGFTPVEDDHAGLIKKMVQADTILFATPVYWYGMSGYMKTFVDRWSQALRDPDLDFKQKMQKKPVYVLICGGDRVSVKGIPLILQFQLICEFMNMDFKNYFIGEAKKPGDMLKEQNQLAQMKHFFI</sequence>
<protein>
    <submittedName>
        <fullName evidence="4">FMN reductase</fullName>
    </submittedName>
</protein>
<dbReference type="EMBL" id="JXRR01000016">
    <property type="protein sequence ID" value="KIL46822.1"/>
    <property type="molecule type" value="Genomic_DNA"/>
</dbReference>
<dbReference type="SUPFAM" id="SSF52218">
    <property type="entry name" value="Flavoproteins"/>
    <property type="match status" value="1"/>
</dbReference>
<dbReference type="AlphaFoldDB" id="A0A0C2VCZ3"/>
<keyword evidence="2" id="KW-0288">FMN</keyword>
<proteinExistence type="predicted"/>
<keyword evidence="5" id="KW-1185">Reference proteome</keyword>
<dbReference type="InterPro" id="IPR029039">
    <property type="entry name" value="Flavoprotein-like_sf"/>
</dbReference>